<gene>
    <name evidence="5" type="ORF">EV199_5806</name>
</gene>
<evidence type="ECO:0000259" key="3">
    <source>
        <dbReference type="Pfam" id="PF01232"/>
    </source>
</evidence>
<dbReference type="InterPro" id="IPR008927">
    <property type="entry name" value="6-PGluconate_DH-like_C_sf"/>
</dbReference>
<evidence type="ECO:0000313" key="5">
    <source>
        <dbReference type="EMBL" id="RZS65052.1"/>
    </source>
</evidence>
<proteinExistence type="predicted"/>
<reference evidence="5 6" key="1">
    <citation type="submission" date="2019-02" db="EMBL/GenBank/DDBJ databases">
        <title>Genomic Encyclopedia of Type Strains, Phase IV (KMG-IV): sequencing the most valuable type-strain genomes for metagenomic binning, comparative biology and taxonomic classification.</title>
        <authorList>
            <person name="Goeker M."/>
        </authorList>
    </citation>
    <scope>NUCLEOTIDE SEQUENCE [LARGE SCALE GENOMIC DNA]</scope>
    <source>
        <strain evidence="5 6">DSM 18116</strain>
    </source>
</reference>
<dbReference type="GO" id="GO:0019592">
    <property type="term" value="P:mannitol catabolic process"/>
    <property type="evidence" value="ECO:0007669"/>
    <property type="project" value="TreeGrafter"/>
</dbReference>
<accession>A0A4Q7ME95</accession>
<dbReference type="SUPFAM" id="SSF48179">
    <property type="entry name" value="6-phosphogluconate dehydrogenase C-terminal domain-like"/>
    <property type="match status" value="1"/>
</dbReference>
<dbReference type="AlphaFoldDB" id="A0A4Q7ME95"/>
<dbReference type="EMBL" id="SGXA01000006">
    <property type="protein sequence ID" value="RZS65052.1"/>
    <property type="molecule type" value="Genomic_DNA"/>
</dbReference>
<dbReference type="InterPro" id="IPR013118">
    <property type="entry name" value="Mannitol_DH_C"/>
</dbReference>
<keyword evidence="2" id="KW-0520">NAD</keyword>
<dbReference type="OrthoDB" id="9768714at2"/>
<evidence type="ECO:0000259" key="4">
    <source>
        <dbReference type="Pfam" id="PF08125"/>
    </source>
</evidence>
<comment type="caution">
    <text evidence="5">The sequence shown here is derived from an EMBL/GenBank/DDBJ whole genome shotgun (WGS) entry which is preliminary data.</text>
</comment>
<evidence type="ECO:0000256" key="1">
    <source>
        <dbReference type="ARBA" id="ARBA00023002"/>
    </source>
</evidence>
<dbReference type="Proteomes" id="UP000293874">
    <property type="component" value="Unassembled WGS sequence"/>
</dbReference>
<protein>
    <submittedName>
        <fullName evidence="5">Tagaturonate reductase</fullName>
    </submittedName>
</protein>
<dbReference type="Gene3D" id="3.40.50.720">
    <property type="entry name" value="NAD(P)-binding Rossmann-like Domain"/>
    <property type="match status" value="1"/>
</dbReference>
<dbReference type="RefSeq" id="WP_130544292.1">
    <property type="nucleotide sequence ID" value="NZ_CP042431.1"/>
</dbReference>
<dbReference type="GO" id="GO:0005829">
    <property type="term" value="C:cytosol"/>
    <property type="evidence" value="ECO:0007669"/>
    <property type="project" value="TreeGrafter"/>
</dbReference>
<dbReference type="Gene3D" id="1.10.1040.10">
    <property type="entry name" value="N-(1-d-carboxylethyl)-l-norvaline Dehydrogenase, domain 2"/>
    <property type="match status" value="1"/>
</dbReference>
<feature type="domain" description="Mannitol dehydrogenase C-terminal" evidence="4">
    <location>
        <begin position="285"/>
        <end position="487"/>
    </location>
</feature>
<dbReference type="InterPro" id="IPR036291">
    <property type="entry name" value="NAD(P)-bd_dom_sf"/>
</dbReference>
<dbReference type="NCBIfam" id="NF002969">
    <property type="entry name" value="PRK03643.1"/>
    <property type="match status" value="1"/>
</dbReference>
<dbReference type="InterPro" id="IPR013131">
    <property type="entry name" value="Mannitol_DH_N"/>
</dbReference>
<dbReference type="Pfam" id="PF01232">
    <property type="entry name" value="Mannitol_dh"/>
    <property type="match status" value="1"/>
</dbReference>
<keyword evidence="1" id="KW-0560">Oxidoreductase</keyword>
<dbReference type="SUPFAM" id="SSF51735">
    <property type="entry name" value="NAD(P)-binding Rossmann-fold domains"/>
    <property type="match status" value="1"/>
</dbReference>
<dbReference type="PANTHER" id="PTHR30524:SF0">
    <property type="entry name" value="ALTRONATE OXIDOREDUCTASE-RELATED"/>
    <property type="match status" value="1"/>
</dbReference>
<sequence>MNLSRQTIVSITSPEVNVPAPSYFDLPEKVLQFGTGVLLRGLPDFFIDKANKQGIFNGRVVVVKSTRGGDSDAFAQQDGMFTLCVRGVENGETISENIVNASISRMLSARFDWPKILECAQNPDMEIVVSNTTEVGIELVLEDTRATPPGSFPGKLLAFLYARYKAFNGDPNKGMVIIPTELIPDNGTRLKKICQQLAVFNDLPSPFMKWLDECNDFCNSLVDRIVPGKLPALEQQEMEKATGYKDALMIKSEVYRLWAIESGSERVKHILSFREADPGVVIAPDINVFRELKLRLLNGSHTFTCGLAFLAGFSTVKEAMANPAFNHLISALMLQEIAPAITDEGLTLEMAKDFALKVLDRYRNPHIDHQWISITMQYSSKMKMRNIPVLLKHYERNGNVPELMAAGFAAHLLFMRSTKEGEAYYGTSFGKKYLVNDDHAAAYAEKWEKMEAPELVQSILSDADFWGADLTSLPGFAEAVTNFLNQLLDQGAKQLIARFQSDSMIA</sequence>
<keyword evidence="6" id="KW-1185">Reference proteome</keyword>
<dbReference type="PANTHER" id="PTHR30524">
    <property type="entry name" value="MANNITOL-1-PHOSPHATE 5-DEHYDROGENASE"/>
    <property type="match status" value="1"/>
</dbReference>
<dbReference type="InterPro" id="IPR013328">
    <property type="entry name" value="6PGD_dom2"/>
</dbReference>
<organism evidence="5 6">
    <name type="scientific">Pseudobacter ginsenosidimutans</name>
    <dbReference type="NCBI Taxonomy" id="661488"/>
    <lineage>
        <taxon>Bacteria</taxon>
        <taxon>Pseudomonadati</taxon>
        <taxon>Bacteroidota</taxon>
        <taxon>Chitinophagia</taxon>
        <taxon>Chitinophagales</taxon>
        <taxon>Chitinophagaceae</taxon>
        <taxon>Pseudobacter</taxon>
    </lineage>
</organism>
<dbReference type="Pfam" id="PF08125">
    <property type="entry name" value="Mannitol_dh_C"/>
    <property type="match status" value="1"/>
</dbReference>
<evidence type="ECO:0000256" key="2">
    <source>
        <dbReference type="ARBA" id="ARBA00023027"/>
    </source>
</evidence>
<dbReference type="GO" id="GO:0008926">
    <property type="term" value="F:mannitol-1-phosphate 5-dehydrogenase activity"/>
    <property type="evidence" value="ECO:0007669"/>
    <property type="project" value="TreeGrafter"/>
</dbReference>
<evidence type="ECO:0000313" key="6">
    <source>
        <dbReference type="Proteomes" id="UP000293874"/>
    </source>
</evidence>
<feature type="domain" description="Mannitol dehydrogenase N-terminal" evidence="3">
    <location>
        <begin position="29"/>
        <end position="262"/>
    </location>
</feature>
<name>A0A4Q7ME95_9BACT</name>